<name>A0A7J6MGE1_PEROL</name>
<dbReference type="EMBL" id="JABAHT010000008">
    <property type="protein sequence ID" value="KAF4670565.1"/>
    <property type="molecule type" value="Genomic_DNA"/>
</dbReference>
<dbReference type="SUPFAM" id="SSF50630">
    <property type="entry name" value="Acid proteases"/>
    <property type="match status" value="1"/>
</dbReference>
<dbReference type="Gene3D" id="2.40.70.10">
    <property type="entry name" value="Acid Proteases"/>
    <property type="match status" value="1"/>
</dbReference>
<dbReference type="AlphaFoldDB" id="A0A7J6MGE1"/>
<sequence length="214" mass="24158">MYNDNVTRESLPRGFSPQPLPPKLHLIDSGTSDVPRDIFDAFIRNLKATVAAFDPTDAKVHENILWEGDDLPVQLIRPSHVKFLPTIIYSVVAEGGDIVNIKISPEHYVGSCSEARCAVYISVTERTLVCLGQPFFRAYITHVDLEEKLLSVKSKITTSQSLSCAPAAERNDTDRIIVVVYLHRTKFGFYELIVCERSLGWKEHIIRLREFGVD</sequence>
<organism evidence="1 3">
    <name type="scientific">Perkinsus olseni</name>
    <name type="common">Perkinsus atlanticus</name>
    <dbReference type="NCBI Taxonomy" id="32597"/>
    <lineage>
        <taxon>Eukaryota</taxon>
        <taxon>Sar</taxon>
        <taxon>Alveolata</taxon>
        <taxon>Perkinsozoa</taxon>
        <taxon>Perkinsea</taxon>
        <taxon>Perkinsida</taxon>
        <taxon>Perkinsidae</taxon>
        <taxon>Perkinsus</taxon>
    </lineage>
</organism>
<evidence type="ECO:0000313" key="3">
    <source>
        <dbReference type="Proteomes" id="UP000570595"/>
    </source>
</evidence>
<dbReference type="Proteomes" id="UP000572268">
    <property type="component" value="Unassembled WGS sequence"/>
</dbReference>
<proteinExistence type="predicted"/>
<protein>
    <submittedName>
        <fullName evidence="1">Uncharacterized protein</fullName>
    </submittedName>
</protein>
<evidence type="ECO:0000313" key="4">
    <source>
        <dbReference type="Proteomes" id="UP000572268"/>
    </source>
</evidence>
<dbReference type="InterPro" id="IPR021109">
    <property type="entry name" value="Peptidase_aspartic_dom_sf"/>
</dbReference>
<dbReference type="Proteomes" id="UP000570595">
    <property type="component" value="Unassembled WGS sequence"/>
</dbReference>
<gene>
    <name evidence="2" type="ORF">FOL46_008598</name>
    <name evidence="1" type="ORF">FOZ61_010156</name>
</gene>
<evidence type="ECO:0000313" key="2">
    <source>
        <dbReference type="EMBL" id="KAF4675987.1"/>
    </source>
</evidence>
<comment type="caution">
    <text evidence="1">The sequence shown here is derived from an EMBL/GenBank/DDBJ whole genome shotgun (WGS) entry which is preliminary data.</text>
</comment>
<accession>A0A7J6MGE1</accession>
<evidence type="ECO:0000313" key="1">
    <source>
        <dbReference type="EMBL" id="KAF4670565.1"/>
    </source>
</evidence>
<dbReference type="EMBL" id="JABANN010000007">
    <property type="protein sequence ID" value="KAF4675987.1"/>
    <property type="molecule type" value="Genomic_DNA"/>
</dbReference>
<reference evidence="3 4" key="1">
    <citation type="submission" date="2020-04" db="EMBL/GenBank/DDBJ databases">
        <title>Perkinsus olseni comparative genomics.</title>
        <authorList>
            <person name="Bogema D.R."/>
        </authorList>
    </citation>
    <scope>NUCLEOTIDE SEQUENCE [LARGE SCALE GENOMIC DNA]</scope>
    <source>
        <strain evidence="1">ATCC PRA-179</strain>
        <strain evidence="2">ATCC PRA-31</strain>
    </source>
</reference>